<dbReference type="EMBL" id="WNTK01000815">
    <property type="protein sequence ID" value="KAG9468583.1"/>
    <property type="molecule type" value="Genomic_DNA"/>
</dbReference>
<keyword evidence="3" id="KW-1185">Reference proteome</keyword>
<evidence type="ECO:0000313" key="2">
    <source>
        <dbReference type="EMBL" id="KAG9468583.1"/>
    </source>
</evidence>
<feature type="chain" id="PRO_5035165816" evidence="1">
    <location>
        <begin position="23"/>
        <end position="144"/>
    </location>
</feature>
<dbReference type="GO" id="GO:0005802">
    <property type="term" value="C:trans-Golgi network"/>
    <property type="evidence" value="ECO:0007669"/>
    <property type="project" value="InterPro"/>
</dbReference>
<protein>
    <submittedName>
        <fullName evidence="2">Uncharacterized protein</fullName>
    </submittedName>
</protein>
<keyword evidence="1" id="KW-0732">Signal</keyword>
<gene>
    <name evidence="2" type="ORF">GDO78_022419</name>
</gene>
<evidence type="ECO:0000313" key="3">
    <source>
        <dbReference type="Proteomes" id="UP000770717"/>
    </source>
</evidence>
<dbReference type="InterPro" id="IPR028280">
    <property type="entry name" value="Njmu-R1"/>
</dbReference>
<organism evidence="2 3">
    <name type="scientific">Eleutherodactylus coqui</name>
    <name type="common">Puerto Rican coqui</name>
    <dbReference type="NCBI Taxonomy" id="57060"/>
    <lineage>
        <taxon>Eukaryota</taxon>
        <taxon>Metazoa</taxon>
        <taxon>Chordata</taxon>
        <taxon>Craniata</taxon>
        <taxon>Vertebrata</taxon>
        <taxon>Euteleostomi</taxon>
        <taxon>Amphibia</taxon>
        <taxon>Batrachia</taxon>
        <taxon>Anura</taxon>
        <taxon>Neobatrachia</taxon>
        <taxon>Hyloidea</taxon>
        <taxon>Eleutherodactylidae</taxon>
        <taxon>Eleutherodactylinae</taxon>
        <taxon>Eleutherodactylus</taxon>
        <taxon>Eleutherodactylus</taxon>
    </lineage>
</organism>
<reference evidence="2" key="1">
    <citation type="thesis" date="2020" institute="ProQuest LLC" country="789 East Eisenhower Parkway, Ann Arbor, MI, USA">
        <title>Comparative Genomics and Chromosome Evolution.</title>
        <authorList>
            <person name="Mudd A.B."/>
        </authorList>
    </citation>
    <scope>NUCLEOTIDE SEQUENCE</scope>
    <source>
        <strain evidence="2">HN-11 Male</strain>
        <tissue evidence="2">Kidney and liver</tissue>
    </source>
</reference>
<comment type="caution">
    <text evidence="2">The sequence shown here is derived from an EMBL/GenBank/DDBJ whole genome shotgun (WGS) entry which is preliminary data.</text>
</comment>
<dbReference type="Pfam" id="PF15053">
    <property type="entry name" value="Njmu-R1"/>
    <property type="match status" value="1"/>
</dbReference>
<feature type="signal peptide" evidence="1">
    <location>
        <begin position="1"/>
        <end position="22"/>
    </location>
</feature>
<dbReference type="PANTHER" id="PTHR14416:SF2">
    <property type="entry name" value="PROTEIN NJMU-R1"/>
    <property type="match status" value="1"/>
</dbReference>
<sequence>MYNLHLMHLQLLYVLLSIQALSYTPVDVINSSEQTQNDIRRFLSSAGLQGLVQEGTMTSLCIAMTERQQRSVTVDFRDGQPELVNAVSNRFCENWMQVFINSYDGGSPFLFRQKLENFKLKVRTLQLFLVLTYELLIIHSSLWE</sequence>
<dbReference type="AlphaFoldDB" id="A0A8J6EG89"/>
<evidence type="ECO:0000256" key="1">
    <source>
        <dbReference type="SAM" id="SignalP"/>
    </source>
</evidence>
<dbReference type="GO" id="GO:0099041">
    <property type="term" value="P:vesicle tethering to Golgi"/>
    <property type="evidence" value="ECO:0007669"/>
    <property type="project" value="InterPro"/>
</dbReference>
<dbReference type="Proteomes" id="UP000770717">
    <property type="component" value="Unassembled WGS sequence"/>
</dbReference>
<dbReference type="PANTHER" id="PTHR14416">
    <property type="entry name" value="PROTEIN NJMU-R1"/>
    <property type="match status" value="1"/>
</dbReference>
<name>A0A8J6EG89_ELECQ</name>
<dbReference type="OrthoDB" id="20238at2759"/>
<accession>A0A8J6EG89</accession>
<proteinExistence type="predicted"/>